<dbReference type="SMART" id="SM00382">
    <property type="entry name" value="AAA"/>
    <property type="match status" value="2"/>
</dbReference>
<dbReference type="InterPro" id="IPR027417">
    <property type="entry name" value="P-loop_NTPase"/>
</dbReference>
<evidence type="ECO:0000256" key="3">
    <source>
        <dbReference type="ARBA" id="ARBA00022840"/>
    </source>
</evidence>
<dbReference type="EMBL" id="CP099837">
    <property type="protein sequence ID" value="USY18233.1"/>
    <property type="molecule type" value="Genomic_DNA"/>
</dbReference>
<sequence length="562" mass="60161">MTALELRSALPAGERAQLTATGLHIARGGRTVLSGVDMTVTPRSRLGVVGENGRGKSTLLHILTGVLEPDSGTVQRIGTLGVAEQEMESADGRTVGDLIDIELADARAAMAALDAAAEGLAAGDPKATERYAEALDTAEVLDAWDADRRVDLALEKLGAVTDRSRPLAELSVGQRYRARLACLLGASHDFLLLDEPTNHLDAAGLDFLTQRLRGHAGGVVLISHDRALLSDVATTMLDLDPSRDGRPRVYGGGFAGYQEGRRAEWERWAQEYEQQRVEHARLTQDLSEAQNRLVSGWRPDKGTGKHQRATRAPGLVRAVHRRRDDLEAHAVTMPPPPMRFRMPELPTRPGVTLLRAEEVTVRGRLDRPVTLALESGGRLVVTGPNGAGKSTLLSVLAGRVDPTGGAVRTARTARVRLLTQESPSTGAGRAHGVFAAHMGRLVSQGVLGESETVSLSSLGLLAAADLRKPLHDLSMGQQRRLHLALALASRPHVLLLDEPTNHLSIALVDELTEGLGATGAAVVLATHDRQLRRDVGSWEQLDLGLIEPGPERVTEPVVEPVG</sequence>
<keyword evidence="6" id="KW-1185">Reference proteome</keyword>
<dbReference type="SUPFAM" id="SSF52540">
    <property type="entry name" value="P-loop containing nucleoside triphosphate hydrolases"/>
    <property type="match status" value="2"/>
</dbReference>
<reference evidence="5" key="1">
    <citation type="submission" date="2022-06" db="EMBL/GenBank/DDBJ databases">
        <authorList>
            <person name="Ping M."/>
        </authorList>
    </citation>
    <scope>NUCLEOTIDE SEQUENCE</scope>
    <source>
        <strain evidence="5">JCM11759T</strain>
    </source>
</reference>
<dbReference type="PANTHER" id="PTHR19211">
    <property type="entry name" value="ATP-BINDING TRANSPORT PROTEIN-RELATED"/>
    <property type="match status" value="1"/>
</dbReference>
<evidence type="ECO:0000256" key="1">
    <source>
        <dbReference type="ARBA" id="ARBA00022737"/>
    </source>
</evidence>
<dbReference type="PROSITE" id="PS50893">
    <property type="entry name" value="ABC_TRANSPORTER_2"/>
    <property type="match status" value="2"/>
</dbReference>
<dbReference type="Pfam" id="PF00005">
    <property type="entry name" value="ABC_tran"/>
    <property type="match status" value="2"/>
</dbReference>
<dbReference type="RefSeq" id="WP_254417672.1">
    <property type="nucleotide sequence ID" value="NZ_BAAAJB010000022.1"/>
</dbReference>
<gene>
    <name evidence="5" type="ORF">NE857_23320</name>
</gene>
<evidence type="ECO:0000313" key="6">
    <source>
        <dbReference type="Proteomes" id="UP001055940"/>
    </source>
</evidence>
<dbReference type="CDD" id="cd03221">
    <property type="entry name" value="ABCF_EF-3"/>
    <property type="match status" value="1"/>
</dbReference>
<proteinExistence type="predicted"/>
<keyword evidence="2" id="KW-0547">Nucleotide-binding</keyword>
<dbReference type="InterPro" id="IPR003593">
    <property type="entry name" value="AAA+_ATPase"/>
</dbReference>
<evidence type="ECO:0000313" key="5">
    <source>
        <dbReference type="EMBL" id="USY18233.1"/>
    </source>
</evidence>
<organism evidence="5 6">
    <name type="scientific">Nocardiopsis exhalans</name>
    <dbReference type="NCBI Taxonomy" id="163604"/>
    <lineage>
        <taxon>Bacteria</taxon>
        <taxon>Bacillati</taxon>
        <taxon>Actinomycetota</taxon>
        <taxon>Actinomycetes</taxon>
        <taxon>Streptosporangiales</taxon>
        <taxon>Nocardiopsidaceae</taxon>
        <taxon>Nocardiopsis</taxon>
    </lineage>
</organism>
<evidence type="ECO:0000259" key="4">
    <source>
        <dbReference type="PROSITE" id="PS50893"/>
    </source>
</evidence>
<dbReference type="GO" id="GO:0005524">
    <property type="term" value="F:ATP binding"/>
    <property type="evidence" value="ECO:0007669"/>
    <property type="project" value="UniProtKB-KW"/>
</dbReference>
<dbReference type="Proteomes" id="UP001055940">
    <property type="component" value="Chromosome"/>
</dbReference>
<protein>
    <submittedName>
        <fullName evidence="5">ATP-binding cassette domain-containing protein</fullName>
    </submittedName>
</protein>
<name>A0ABY5D4Q7_9ACTN</name>
<feature type="domain" description="ABC transporter" evidence="4">
    <location>
        <begin position="18"/>
        <end position="266"/>
    </location>
</feature>
<accession>A0ABY5D4Q7</accession>
<keyword evidence="3 5" id="KW-0067">ATP-binding</keyword>
<dbReference type="PANTHER" id="PTHR19211:SF14">
    <property type="entry name" value="ATP-BINDING CASSETTE SUB-FAMILY F MEMBER 1"/>
    <property type="match status" value="1"/>
</dbReference>
<dbReference type="Gene3D" id="3.40.50.300">
    <property type="entry name" value="P-loop containing nucleotide triphosphate hydrolases"/>
    <property type="match status" value="2"/>
</dbReference>
<feature type="domain" description="ABC transporter" evidence="4">
    <location>
        <begin position="351"/>
        <end position="560"/>
    </location>
</feature>
<dbReference type="InterPro" id="IPR050611">
    <property type="entry name" value="ABCF"/>
</dbReference>
<dbReference type="InterPro" id="IPR003439">
    <property type="entry name" value="ABC_transporter-like_ATP-bd"/>
</dbReference>
<keyword evidence="1" id="KW-0677">Repeat</keyword>
<evidence type="ECO:0000256" key="2">
    <source>
        <dbReference type="ARBA" id="ARBA00022741"/>
    </source>
</evidence>